<proteinExistence type="predicted"/>
<dbReference type="CDD" id="cd00397">
    <property type="entry name" value="DNA_BRE_C"/>
    <property type="match status" value="1"/>
</dbReference>
<evidence type="ECO:0000313" key="3">
    <source>
        <dbReference type="EMBL" id="AUX08932.1"/>
    </source>
</evidence>
<dbReference type="GO" id="GO:0006310">
    <property type="term" value="P:DNA recombination"/>
    <property type="evidence" value="ECO:0007669"/>
    <property type="project" value="UniProtKB-KW"/>
</dbReference>
<dbReference type="EMBL" id="CP025066">
    <property type="protein sequence ID" value="AUX08932.1"/>
    <property type="molecule type" value="Genomic_DNA"/>
</dbReference>
<feature type="domain" description="Tyr recombinase" evidence="2">
    <location>
        <begin position="8"/>
        <end position="196"/>
    </location>
</feature>
<evidence type="ECO:0000259" key="2">
    <source>
        <dbReference type="PROSITE" id="PS51898"/>
    </source>
</evidence>
<dbReference type="AlphaFoldDB" id="A0A343TIL0"/>
<dbReference type="Gene3D" id="1.10.443.10">
    <property type="entry name" value="Intergrase catalytic core"/>
    <property type="match status" value="1"/>
</dbReference>
<keyword evidence="4" id="KW-1185">Reference proteome</keyword>
<dbReference type="InterPro" id="IPR013762">
    <property type="entry name" value="Integrase-like_cat_sf"/>
</dbReference>
<dbReference type="InterPro" id="IPR002104">
    <property type="entry name" value="Integrase_catalytic"/>
</dbReference>
<gene>
    <name evidence="3" type="ORF">AArcSl_1301</name>
</gene>
<organism evidence="3 4">
    <name type="scientific">Halalkaliarchaeum desulfuricum</name>
    <dbReference type="NCBI Taxonomy" id="2055893"/>
    <lineage>
        <taxon>Archaea</taxon>
        <taxon>Methanobacteriati</taxon>
        <taxon>Methanobacteriota</taxon>
        <taxon>Stenosarchaea group</taxon>
        <taxon>Halobacteria</taxon>
        <taxon>Halobacteriales</taxon>
        <taxon>Haloferacaceae</taxon>
        <taxon>Halalkaliarchaeum</taxon>
    </lineage>
</organism>
<keyword evidence="1" id="KW-0233">DNA recombination</keyword>
<accession>A0A343TIL0</accession>
<reference evidence="4" key="1">
    <citation type="submission" date="2017-11" db="EMBL/GenBank/DDBJ databases">
        <title>Phenotypic and genomic properties of facultatively anaerobic sulfur-reducing natronoarchaea from hypersaline soda lakes.</title>
        <authorList>
            <person name="Sorokin D.Y."/>
            <person name="Kublanov I.V."/>
            <person name="Roman P."/>
            <person name="Sinninghe Damste J.S."/>
            <person name="Golyshin P.N."/>
            <person name="Rojo D."/>
            <person name="Ciordia S."/>
            <person name="Mena M.D.C."/>
            <person name="Ferrer M."/>
            <person name="Messina E."/>
            <person name="Smedile F."/>
            <person name="La Spada G."/>
            <person name="La Cono V."/>
            <person name="Yakimov M.M."/>
        </authorList>
    </citation>
    <scope>NUCLEOTIDE SEQUENCE [LARGE SCALE GENOMIC DNA]</scope>
    <source>
        <strain evidence="4">AArc-Sl</strain>
    </source>
</reference>
<protein>
    <submittedName>
        <fullName evidence="3">Integrase family protein</fullName>
    </submittedName>
</protein>
<dbReference type="Pfam" id="PF00589">
    <property type="entry name" value="Phage_integrase"/>
    <property type="match status" value="1"/>
</dbReference>
<dbReference type="InterPro" id="IPR011010">
    <property type="entry name" value="DNA_brk_join_enz"/>
</dbReference>
<name>A0A343TIL0_9EURY</name>
<dbReference type="SUPFAM" id="SSF56349">
    <property type="entry name" value="DNA breaking-rejoining enzymes"/>
    <property type="match status" value="1"/>
</dbReference>
<sequence length="202" mass="22869">MQESGAGRTSCWLSRDECDELARAAGEVDWQREVAIELMAECGLRSDEVPRVTPGDIRFSEDGGCWLFRVEGKNTDGGEPKMRDAWMPDDVERNVSKFVREREISDDEPIVDVSASSVRRWVREAAETVSDRTESDGWEHVSSHDLRRSWATWHLVERPDPVDVRTMMAIGGWSSYTAIEPYLHAPTESRIGDAMASDRVHS</sequence>
<dbReference type="PROSITE" id="PS51898">
    <property type="entry name" value="TYR_RECOMBINASE"/>
    <property type="match status" value="1"/>
</dbReference>
<evidence type="ECO:0000313" key="4">
    <source>
        <dbReference type="Proteomes" id="UP000263012"/>
    </source>
</evidence>
<dbReference type="GO" id="GO:0015074">
    <property type="term" value="P:DNA integration"/>
    <property type="evidence" value="ECO:0007669"/>
    <property type="project" value="InterPro"/>
</dbReference>
<dbReference type="Proteomes" id="UP000263012">
    <property type="component" value="Chromosome"/>
</dbReference>
<evidence type="ECO:0000256" key="1">
    <source>
        <dbReference type="ARBA" id="ARBA00023172"/>
    </source>
</evidence>
<dbReference type="GO" id="GO:0003677">
    <property type="term" value="F:DNA binding"/>
    <property type="evidence" value="ECO:0007669"/>
    <property type="project" value="InterPro"/>
</dbReference>
<dbReference type="KEGG" id="hdf:AArcSl_1301"/>